<evidence type="ECO:0000259" key="6">
    <source>
        <dbReference type="PROSITE" id="PS00703"/>
    </source>
</evidence>
<dbReference type="EMBL" id="QXEV01000004">
    <property type="protein sequence ID" value="RIA78074.1"/>
    <property type="molecule type" value="Genomic_DNA"/>
</dbReference>
<dbReference type="AlphaFoldDB" id="A0A397S727"/>
<dbReference type="Proteomes" id="UP000266506">
    <property type="component" value="Unassembled WGS sequence"/>
</dbReference>
<gene>
    <name evidence="7" type="ORF">EI71_00651</name>
</gene>
<evidence type="ECO:0000256" key="2">
    <source>
        <dbReference type="ARBA" id="ARBA00010671"/>
    </source>
</evidence>
<dbReference type="PANTHER" id="PTHR43277:SF4">
    <property type="entry name" value="ARGININE DECARBOXYLASE"/>
    <property type="match status" value="1"/>
</dbReference>
<proteinExistence type="inferred from homology"/>
<dbReference type="InterPro" id="IPR015424">
    <property type="entry name" value="PyrdxlP-dep_Trfase"/>
</dbReference>
<comment type="similarity">
    <text evidence="2">Belongs to the Orn/Lys/Arg decarboxylase class-I family.</text>
</comment>
<protein>
    <submittedName>
        <fullName evidence="7">Lysine decarboxylase</fullName>
    </submittedName>
</protein>
<name>A0A397S727_9MOLU</name>
<evidence type="ECO:0000256" key="5">
    <source>
        <dbReference type="ARBA" id="ARBA00023239"/>
    </source>
</evidence>
<dbReference type="InParanoid" id="A0A397S727"/>
<keyword evidence="3" id="KW-0210">Decarboxylase</keyword>
<feature type="domain" description="Orn/Lys/Arg decarboxylases family 1 pyridoxal-P attachment site" evidence="6">
    <location>
        <begin position="220"/>
        <end position="234"/>
    </location>
</feature>
<keyword evidence="4" id="KW-0663">Pyridoxal phosphate</keyword>
<dbReference type="GO" id="GO:0016831">
    <property type="term" value="F:carboxy-lyase activity"/>
    <property type="evidence" value="ECO:0007669"/>
    <property type="project" value="UniProtKB-KW"/>
</dbReference>
<accession>A0A397S727</accession>
<evidence type="ECO:0000256" key="1">
    <source>
        <dbReference type="ARBA" id="ARBA00001933"/>
    </source>
</evidence>
<dbReference type="Pfam" id="PF03711">
    <property type="entry name" value="OKR_DC_1_C"/>
    <property type="match status" value="1"/>
</dbReference>
<organism evidence="7 8">
    <name type="scientific">Anaeroplasma bactoclasticum</name>
    <dbReference type="NCBI Taxonomy" id="2088"/>
    <lineage>
        <taxon>Bacteria</taxon>
        <taxon>Bacillati</taxon>
        <taxon>Mycoplasmatota</taxon>
        <taxon>Mollicutes</taxon>
        <taxon>Anaeroplasmatales</taxon>
        <taxon>Anaeroplasmataceae</taxon>
        <taxon>Anaeroplasma</taxon>
    </lineage>
</organism>
<dbReference type="FunCoup" id="A0A397S727">
    <property type="interactions" value="33"/>
</dbReference>
<keyword evidence="5" id="KW-0456">Lyase</keyword>
<evidence type="ECO:0000313" key="7">
    <source>
        <dbReference type="EMBL" id="RIA78074.1"/>
    </source>
</evidence>
<comment type="cofactor">
    <cofactor evidence="1">
        <name>pyridoxal 5'-phosphate</name>
        <dbReference type="ChEBI" id="CHEBI:597326"/>
    </cofactor>
</comment>
<dbReference type="InterPro" id="IPR052357">
    <property type="entry name" value="Orn_Lys_Arg_decarboxylase-I"/>
</dbReference>
<dbReference type="OrthoDB" id="9815233at2"/>
<dbReference type="InterPro" id="IPR015421">
    <property type="entry name" value="PyrdxlP-dep_Trfase_major"/>
</dbReference>
<dbReference type="PANTHER" id="PTHR43277">
    <property type="entry name" value="ARGININE DECARBOXYLASE"/>
    <property type="match status" value="1"/>
</dbReference>
<comment type="caution">
    <text evidence="7">The sequence shown here is derived from an EMBL/GenBank/DDBJ whole genome shotgun (WGS) entry which is preliminary data.</text>
</comment>
<evidence type="ECO:0000256" key="3">
    <source>
        <dbReference type="ARBA" id="ARBA00022793"/>
    </source>
</evidence>
<keyword evidence="8" id="KW-1185">Reference proteome</keyword>
<dbReference type="InterPro" id="IPR008286">
    <property type="entry name" value="Prn/Lys/Arg_de-COase_C"/>
</dbReference>
<dbReference type="RefSeq" id="WP_119015817.1">
    <property type="nucleotide sequence ID" value="NZ_QXEV01000004.1"/>
</dbReference>
<dbReference type="Gene3D" id="3.90.100.10">
    <property type="entry name" value="Orn/Lys/Arg decarboxylase, C-terminal domain"/>
    <property type="match status" value="1"/>
</dbReference>
<dbReference type="Pfam" id="PF01276">
    <property type="entry name" value="OKR_DC_1"/>
    <property type="match status" value="1"/>
</dbReference>
<reference evidence="7 8" key="1">
    <citation type="submission" date="2018-08" db="EMBL/GenBank/DDBJ databases">
        <title>Genomic Encyclopedia of Archaeal and Bacterial Type Strains, Phase II (KMG-II): from individual species to whole genera.</title>
        <authorList>
            <person name="Goeker M."/>
        </authorList>
    </citation>
    <scope>NUCLEOTIDE SEQUENCE [LARGE SCALE GENOMIC DNA]</scope>
    <source>
        <strain evidence="7 8">ATCC 27112</strain>
    </source>
</reference>
<dbReference type="SUPFAM" id="SSF53383">
    <property type="entry name" value="PLP-dependent transferases"/>
    <property type="match status" value="1"/>
</dbReference>
<evidence type="ECO:0000313" key="8">
    <source>
        <dbReference type="Proteomes" id="UP000266506"/>
    </source>
</evidence>
<dbReference type="Gene3D" id="3.40.640.10">
    <property type="entry name" value="Type I PLP-dependent aspartate aminotransferase-like (Major domain)"/>
    <property type="match status" value="1"/>
</dbReference>
<dbReference type="PROSITE" id="PS00703">
    <property type="entry name" value="OKR_DC_1"/>
    <property type="match status" value="1"/>
</dbReference>
<sequence length="497" mass="55525">MDQSKTPFLDALKKYIDDGISPFDVPGHHMGNAENDFKDYIGELTYTADVNAPRGLDNLNHPSGVISEAEALMADCYGADEAFFLINGTSSGILAMIMATVKAHEEIILPRNVHKSVINALIIAGAIPVFVMPSFDKNLEISNQPRIEDYERAIKRHPNAKAVFVINPTYFGANNDIKTICKIAHDNGMLCLADEAHGAHLGFTDKLPISAMQADCDLSAVSMHKTAGALTQASVLLRKGNRVSHYDVFKALMVVNTTSPSNLLIASLDSARKYMALHGKEKLNEIIDLGNYAREEINRIPGIKARGSDYFIANGEYQYDSTKLVIELESLTINGFELYNILRDEYNVQMELAEQYVILGILAIGTKKLHLDNLIHALKEISKKYYVADRSYPKYHYDTPFPKMVMRPRVAYQAPLKRVPLDDAIGLISKESIMIYPPGIPLIIPGEKFDQSIIDRIKMYKKTNATVLMDYDDLTVSTVDYDQYLANRDAVEDKFDD</sequence>
<dbReference type="InterPro" id="IPR000310">
    <property type="entry name" value="Orn/Lys/Arg_deCO2ase_major_dom"/>
</dbReference>
<evidence type="ECO:0000256" key="4">
    <source>
        <dbReference type="ARBA" id="ARBA00022898"/>
    </source>
</evidence>